<reference evidence="1" key="2">
    <citation type="submission" date="2014-07" db="EMBL/GenBank/DDBJ databases">
        <authorList>
            <person name="Hull J."/>
        </authorList>
    </citation>
    <scope>NUCLEOTIDE SEQUENCE</scope>
</reference>
<gene>
    <name evidence="1" type="primary">PLK4</name>
    <name evidence="1" type="ORF">CM83_6389</name>
</gene>
<proteinExistence type="predicted"/>
<accession>A0A0A9Z7A8</accession>
<dbReference type="AlphaFoldDB" id="A0A0A9Z7A8"/>
<evidence type="ECO:0000313" key="1">
    <source>
        <dbReference type="EMBL" id="JAG39248.1"/>
    </source>
</evidence>
<feature type="non-terminal residue" evidence="1">
    <location>
        <position position="1"/>
    </location>
</feature>
<feature type="non-terminal residue" evidence="1">
    <location>
        <position position="137"/>
    </location>
</feature>
<keyword evidence="1" id="KW-0418">Kinase</keyword>
<name>A0A0A9Z7A8_LYGHE</name>
<organism evidence="1">
    <name type="scientific">Lygus hesperus</name>
    <name type="common">Western plant bug</name>
    <dbReference type="NCBI Taxonomy" id="30085"/>
    <lineage>
        <taxon>Eukaryota</taxon>
        <taxon>Metazoa</taxon>
        <taxon>Ecdysozoa</taxon>
        <taxon>Arthropoda</taxon>
        <taxon>Hexapoda</taxon>
        <taxon>Insecta</taxon>
        <taxon>Pterygota</taxon>
        <taxon>Neoptera</taxon>
        <taxon>Paraneoptera</taxon>
        <taxon>Hemiptera</taxon>
        <taxon>Heteroptera</taxon>
        <taxon>Panheteroptera</taxon>
        <taxon>Cimicomorpha</taxon>
        <taxon>Miridae</taxon>
        <taxon>Mirini</taxon>
        <taxon>Lygus</taxon>
    </lineage>
</organism>
<reference evidence="1" key="1">
    <citation type="journal article" date="2014" name="PLoS ONE">
        <title>Transcriptome-Based Identification of ABC Transporters in the Western Tarnished Plant Bug Lygus hesperus.</title>
        <authorList>
            <person name="Hull J.J."/>
            <person name="Chaney K."/>
            <person name="Geib S.M."/>
            <person name="Fabrick J.A."/>
            <person name="Brent C.S."/>
            <person name="Walsh D."/>
            <person name="Lavine L.C."/>
        </authorList>
    </citation>
    <scope>NUCLEOTIDE SEQUENCE</scope>
</reference>
<keyword evidence="1" id="KW-0808">Transferase</keyword>
<protein>
    <submittedName>
        <fullName evidence="1">Serine/threonine-protein kinase PLK4</fullName>
    </submittedName>
</protein>
<dbReference type="EMBL" id="GBHO01004356">
    <property type="protein sequence ID" value="JAG39248.1"/>
    <property type="molecule type" value="Transcribed_RNA"/>
</dbReference>
<dbReference type="GO" id="GO:0016301">
    <property type="term" value="F:kinase activity"/>
    <property type="evidence" value="ECO:0007669"/>
    <property type="project" value="UniProtKB-KW"/>
</dbReference>
<sequence>HRKHDCDKGHKQFGNKQGCGHLEEYNSDCKTEKSRTKEFMRHDPLGGFSPLGGGGGCKCCKCDMICCCCPPQKQKGTKTRHTTAHSKRTTKRCSTRSTVCTVITQKICIRLRGEYRTSEATMDVLQSISESKNQIER</sequence>